<dbReference type="SUPFAM" id="SSF54637">
    <property type="entry name" value="Thioesterase/thiol ester dehydrase-isomerase"/>
    <property type="match status" value="1"/>
</dbReference>
<organism evidence="1 2">
    <name type="scientific">Humitalea rosea</name>
    <dbReference type="NCBI Taxonomy" id="990373"/>
    <lineage>
        <taxon>Bacteria</taxon>
        <taxon>Pseudomonadati</taxon>
        <taxon>Pseudomonadota</taxon>
        <taxon>Alphaproteobacteria</taxon>
        <taxon>Acetobacterales</taxon>
        <taxon>Roseomonadaceae</taxon>
        <taxon>Humitalea</taxon>
    </lineage>
</organism>
<dbReference type="Gene3D" id="3.10.129.10">
    <property type="entry name" value="Hotdog Thioesterase"/>
    <property type="match status" value="1"/>
</dbReference>
<evidence type="ECO:0000313" key="2">
    <source>
        <dbReference type="Proteomes" id="UP000249688"/>
    </source>
</evidence>
<dbReference type="InterPro" id="IPR029069">
    <property type="entry name" value="HotDog_dom_sf"/>
</dbReference>
<proteinExistence type="predicted"/>
<dbReference type="OrthoDB" id="7183822at2"/>
<evidence type="ECO:0000313" key="1">
    <source>
        <dbReference type="EMBL" id="PZW40811.1"/>
    </source>
</evidence>
<dbReference type="GO" id="GO:0019171">
    <property type="term" value="F:(3R)-hydroxyacyl-[acyl-carrier-protein] dehydratase activity"/>
    <property type="evidence" value="ECO:0007669"/>
    <property type="project" value="TreeGrafter"/>
</dbReference>
<name>A0A2W7I1I7_9PROT</name>
<dbReference type="InterPro" id="IPR052741">
    <property type="entry name" value="Mitochondrial_HTD2"/>
</dbReference>
<dbReference type="PANTHER" id="PTHR28152:SF1">
    <property type="entry name" value="HYDROXYACYL-THIOESTER DEHYDRATASE TYPE 2, MITOCHONDRIAL"/>
    <property type="match status" value="1"/>
</dbReference>
<comment type="caution">
    <text evidence="1">The sequence shown here is derived from an EMBL/GenBank/DDBJ whole genome shotgun (WGS) entry which is preliminary data.</text>
</comment>
<dbReference type="PANTHER" id="PTHR28152">
    <property type="entry name" value="HYDROXYACYL-THIOESTER DEHYDRATASE TYPE 2, MITOCHONDRIAL"/>
    <property type="match status" value="1"/>
</dbReference>
<sequence length="291" mass="31239">MSAAEDIAAAMPELSGWIGRSRLVPEEIALGAVRRIASTFDLDPYGFEPGDVLPPHWYGLFFGDMPRQSVIGVDGHPKKGAFLPPIPLPRRMGAGRRVQIMGNLRVGDAAAKKVEVAAITPKSGRTGQIVVLTMRHTILVGDRTIAVDDFDAIYREGVTPGAASPSTQPARAPTDGIWAEEVFLDPVLVFRYGAITWNAHRIHYDADYARGQEGYPGVVQNGGLTMHLLLDAALKRAPGPLRHYSARLARPLFVGDSVTFHGAAPEGGTLRVWAADKDGLLAAEMTLDCGA</sequence>
<gene>
    <name evidence="1" type="ORF">C8P66_12317</name>
</gene>
<dbReference type="Proteomes" id="UP000249688">
    <property type="component" value="Unassembled WGS sequence"/>
</dbReference>
<dbReference type="RefSeq" id="WP_111399675.1">
    <property type="nucleotide sequence ID" value="NZ_QKYU01000023.1"/>
</dbReference>
<dbReference type="AlphaFoldDB" id="A0A2W7I1I7"/>
<dbReference type="EMBL" id="QKYU01000023">
    <property type="protein sequence ID" value="PZW40811.1"/>
    <property type="molecule type" value="Genomic_DNA"/>
</dbReference>
<reference evidence="1 2" key="1">
    <citation type="submission" date="2018-06" db="EMBL/GenBank/DDBJ databases">
        <title>Genomic Encyclopedia of Archaeal and Bacterial Type Strains, Phase II (KMG-II): from individual species to whole genera.</title>
        <authorList>
            <person name="Goeker M."/>
        </authorList>
    </citation>
    <scope>NUCLEOTIDE SEQUENCE [LARGE SCALE GENOMIC DNA]</scope>
    <source>
        <strain evidence="1 2">DSM 24525</strain>
    </source>
</reference>
<accession>A0A2W7I1I7</accession>
<protein>
    <submittedName>
        <fullName evidence="1">3-methylfumaryl-CoA hydratase</fullName>
    </submittedName>
</protein>
<keyword evidence="2" id="KW-1185">Reference proteome</keyword>